<name>A0A1H1VSK4_9ACTN</name>
<dbReference type="SUPFAM" id="SSF49503">
    <property type="entry name" value="Cupredoxins"/>
    <property type="match status" value="1"/>
</dbReference>
<gene>
    <name evidence="1" type="ORF">SAMN04488543_2567</name>
</gene>
<accession>A0A1H1VSK4</accession>
<sequence>MSSTRPTALPGAPSVRRHRARAAALLAAVALGLTLTACTSTEQPAVPAPTGASSVGVPAANALTIDVTIAGGDVTPNGQKLDVAVGQQVVLDVTSDADDEVHAHTGGDGYELEVKAGQPATGSFTLTSPGSFEVELHHLKKVVVILNAR</sequence>
<dbReference type="STRING" id="546871.SAMN04488543_2567"/>
<dbReference type="RefSeq" id="WP_172825991.1">
    <property type="nucleotide sequence ID" value="NZ_LT629749.1"/>
</dbReference>
<reference evidence="1 2" key="1">
    <citation type="submission" date="2016-10" db="EMBL/GenBank/DDBJ databases">
        <authorList>
            <person name="de Groot N.N."/>
        </authorList>
    </citation>
    <scope>NUCLEOTIDE SEQUENCE [LARGE SCALE GENOMIC DNA]</scope>
    <source>
        <strain evidence="1 2">DSM 21741</strain>
    </source>
</reference>
<dbReference type="Proteomes" id="UP000199092">
    <property type="component" value="Chromosome I"/>
</dbReference>
<evidence type="ECO:0000313" key="1">
    <source>
        <dbReference type="EMBL" id="SDS87904.1"/>
    </source>
</evidence>
<dbReference type="EMBL" id="LT629749">
    <property type="protein sequence ID" value="SDS87904.1"/>
    <property type="molecule type" value="Genomic_DNA"/>
</dbReference>
<dbReference type="InterPro" id="IPR008972">
    <property type="entry name" value="Cupredoxin"/>
</dbReference>
<evidence type="ECO:0008006" key="3">
    <source>
        <dbReference type="Google" id="ProtNLM"/>
    </source>
</evidence>
<protein>
    <recommendedName>
        <fullName evidence="3">EfeO-type cupredoxin-like domain-containing protein</fullName>
    </recommendedName>
</protein>
<proteinExistence type="predicted"/>
<evidence type="ECO:0000313" key="2">
    <source>
        <dbReference type="Proteomes" id="UP000199092"/>
    </source>
</evidence>
<dbReference type="AlphaFoldDB" id="A0A1H1VSK4"/>
<organism evidence="1 2">
    <name type="scientific">Friedmanniella luteola</name>
    <dbReference type="NCBI Taxonomy" id="546871"/>
    <lineage>
        <taxon>Bacteria</taxon>
        <taxon>Bacillati</taxon>
        <taxon>Actinomycetota</taxon>
        <taxon>Actinomycetes</taxon>
        <taxon>Propionibacteriales</taxon>
        <taxon>Nocardioidaceae</taxon>
        <taxon>Friedmanniella</taxon>
    </lineage>
</organism>
<dbReference type="Gene3D" id="2.60.40.420">
    <property type="entry name" value="Cupredoxins - blue copper proteins"/>
    <property type="match status" value="1"/>
</dbReference>
<keyword evidence="2" id="KW-1185">Reference proteome</keyword>